<proteinExistence type="predicted"/>
<dbReference type="Pfam" id="PF13482">
    <property type="entry name" value="RNase_H_2"/>
    <property type="match status" value="1"/>
</dbReference>
<dbReference type="GO" id="GO:0003676">
    <property type="term" value="F:nucleic acid binding"/>
    <property type="evidence" value="ECO:0007669"/>
    <property type="project" value="InterPro"/>
</dbReference>
<organism evidence="2 3">
    <name type="scientific">Methanococcus maripaludis OS7</name>
    <dbReference type="NCBI Taxonomy" id="637915"/>
    <lineage>
        <taxon>Archaea</taxon>
        <taxon>Methanobacteriati</taxon>
        <taxon>Methanobacteriota</taxon>
        <taxon>Methanomada group</taxon>
        <taxon>Methanococci</taxon>
        <taxon>Methanococcales</taxon>
        <taxon>Methanococcaceae</taxon>
        <taxon>Methanococcus</taxon>
    </lineage>
</organism>
<dbReference type="InterPro" id="IPR038720">
    <property type="entry name" value="YprB_RNase_H-like_dom"/>
</dbReference>
<reference evidence="2 3" key="1">
    <citation type="submission" date="2009-06" db="EMBL/GenBank/DDBJ databases">
        <title>Molecular Evidence for Microbiologically Influenced Corrosion from genome of Methanogen.</title>
        <authorList>
            <person name="Ito N."/>
            <person name="Tsurumaru H."/>
            <person name="Shimizu A."/>
            <person name="Harada T."/>
            <person name="Hosoyama A."/>
            <person name="Horikawa H."/>
            <person name="Wakai S."/>
            <person name="Sasaki K."/>
            <person name="Nishijima K."/>
            <person name="Ataku H."/>
            <person name="Yamazaki J."/>
            <person name="Mise M."/>
            <person name="Yamazaki S."/>
            <person name="Tanikawa S."/>
            <person name="Harayama S."/>
            <person name="Fujita N."/>
        </authorList>
    </citation>
    <scope>NUCLEOTIDE SEQUENCE [LARGE SCALE GENOMIC DNA]</scope>
    <source>
        <strain evidence="3">OS7 ( NBRC 103642)</strain>
    </source>
</reference>
<dbReference type="GeneID" id="37875022"/>
<evidence type="ECO:0000313" key="2">
    <source>
        <dbReference type="EMBL" id="BAP62622.1"/>
    </source>
</evidence>
<feature type="domain" description="YprB ribonuclease H-like" evidence="1">
    <location>
        <begin position="194"/>
        <end position="360"/>
    </location>
</feature>
<name>A0A2Z5PFH2_METMI</name>
<dbReference type="KEGG" id="mmao:MMOS7_05360"/>
<dbReference type="Gene3D" id="3.30.420.10">
    <property type="entry name" value="Ribonuclease H-like superfamily/Ribonuclease H"/>
    <property type="match status" value="1"/>
</dbReference>
<dbReference type="PANTHER" id="PTHR38462:SF1">
    <property type="entry name" value="YPRB RIBONUCLEASE H-LIKE DOMAIN-CONTAINING PROTEIN"/>
    <property type="match status" value="1"/>
</dbReference>
<dbReference type="AlphaFoldDB" id="A0A2Z5PFH2"/>
<dbReference type="RefSeq" id="WP_119720719.1">
    <property type="nucleotide sequence ID" value="NZ_AP011528.1"/>
</dbReference>
<dbReference type="InterPro" id="IPR012337">
    <property type="entry name" value="RNaseH-like_sf"/>
</dbReference>
<dbReference type="EMBL" id="AP011528">
    <property type="protein sequence ID" value="BAP62622.1"/>
    <property type="molecule type" value="Genomic_DNA"/>
</dbReference>
<dbReference type="Proteomes" id="UP000263689">
    <property type="component" value="Chromosome"/>
</dbReference>
<evidence type="ECO:0000313" key="3">
    <source>
        <dbReference type="Proteomes" id="UP000263689"/>
    </source>
</evidence>
<sequence>MKINLNLKDKISGIAQAFKKKSEDTTASKPVVDSVESTYGSNQVFGSPFFDEERQRALELQSKLLKKYSGVHLDDYFKGRVIKSEYGSSYCIEDEFKCKIKRNDIEKVKNCILSDLQLIRGIGEKTELSLKNSGYNTICDLTKHNRYGSCAKEILTSLENNGVSGLLDSIPNNYPKSHPTIMEASKMHKLEDFVFYDIETMGLFGSPIILFGMSFVADNKINTKQFLLRNINEEPSSLYHTISELKNRKALVTFNGKSFDMPFTQDRLGYYRMNNLGIPQIHYDLLHFSRRAWGNNLENCKLQTIEKELLGESRKDDVPSSMVPEFYRNYLRSGNIGPLVPIVEHNKIDVVTSAKILNLLWEEW</sequence>
<protein>
    <recommendedName>
        <fullName evidence="1">YprB ribonuclease H-like domain-containing protein</fullName>
    </recommendedName>
</protein>
<evidence type="ECO:0000259" key="1">
    <source>
        <dbReference type="Pfam" id="PF13482"/>
    </source>
</evidence>
<dbReference type="PANTHER" id="PTHR38462">
    <property type="entry name" value="EXONUCLEASE-LIKE PROTEIN"/>
    <property type="match status" value="1"/>
</dbReference>
<accession>A0A2Z5PFH2</accession>
<gene>
    <name evidence="2" type="ORF">MMOS7_05360</name>
</gene>
<dbReference type="InterPro" id="IPR036397">
    <property type="entry name" value="RNaseH_sf"/>
</dbReference>
<dbReference type="SUPFAM" id="SSF53098">
    <property type="entry name" value="Ribonuclease H-like"/>
    <property type="match status" value="1"/>
</dbReference>